<dbReference type="AlphaFoldDB" id="A0A8H6FPW5"/>
<dbReference type="Proteomes" id="UP000578531">
    <property type="component" value="Unassembled WGS sequence"/>
</dbReference>
<reference evidence="1 2" key="1">
    <citation type="journal article" date="2020" name="Genomics">
        <title>Complete, high-quality genomes from long-read metagenomic sequencing of two wolf lichen thalli reveals enigmatic genome architecture.</title>
        <authorList>
            <person name="McKenzie S.K."/>
            <person name="Walston R.F."/>
            <person name="Allen J.L."/>
        </authorList>
    </citation>
    <scope>NUCLEOTIDE SEQUENCE [LARGE SCALE GENOMIC DNA]</scope>
    <source>
        <strain evidence="1">WasteWater2</strain>
    </source>
</reference>
<dbReference type="EMBL" id="JACCJC010000047">
    <property type="protein sequence ID" value="KAF6232512.1"/>
    <property type="molecule type" value="Genomic_DNA"/>
</dbReference>
<comment type="caution">
    <text evidence="1">The sequence shown here is derived from an EMBL/GenBank/DDBJ whole genome shotgun (WGS) entry which is preliminary data.</text>
</comment>
<evidence type="ECO:0000313" key="2">
    <source>
        <dbReference type="Proteomes" id="UP000578531"/>
    </source>
</evidence>
<dbReference type="RefSeq" id="XP_037161938.1">
    <property type="nucleotide sequence ID" value="XM_037311071.1"/>
</dbReference>
<organism evidence="1 2">
    <name type="scientific">Letharia columbiana</name>
    <dbReference type="NCBI Taxonomy" id="112416"/>
    <lineage>
        <taxon>Eukaryota</taxon>
        <taxon>Fungi</taxon>
        <taxon>Dikarya</taxon>
        <taxon>Ascomycota</taxon>
        <taxon>Pezizomycotina</taxon>
        <taxon>Lecanoromycetes</taxon>
        <taxon>OSLEUM clade</taxon>
        <taxon>Lecanoromycetidae</taxon>
        <taxon>Lecanorales</taxon>
        <taxon>Lecanorineae</taxon>
        <taxon>Parmeliaceae</taxon>
        <taxon>Letharia</taxon>
    </lineage>
</organism>
<protein>
    <submittedName>
        <fullName evidence="1">Uncharacterized protein</fullName>
    </submittedName>
</protein>
<evidence type="ECO:0000313" key="1">
    <source>
        <dbReference type="EMBL" id="KAF6232512.1"/>
    </source>
</evidence>
<sequence length="114" mass="13029">MEPRNEALQQETIATLTLHFKYNDLTMSQPKAFNEVSHSGIDAVRQLIQLEIFIGAWAEMTAHSNVVRKTHVRRTELDTAYFAKERLEKVGLGGRYSDNGICVYGVWLAMSAWR</sequence>
<keyword evidence="2" id="KW-1185">Reference proteome</keyword>
<accession>A0A8H6FPW5</accession>
<name>A0A8H6FPW5_9LECA</name>
<gene>
    <name evidence="1" type="ORF">HO173_009178</name>
</gene>
<proteinExistence type="predicted"/>
<dbReference type="GeneID" id="59290830"/>